<dbReference type="PROSITE" id="PS51202">
    <property type="entry name" value="RCK_C"/>
    <property type="match status" value="1"/>
</dbReference>
<dbReference type="SUPFAM" id="SSF81324">
    <property type="entry name" value="Voltage-gated potassium channels"/>
    <property type="match status" value="1"/>
</dbReference>
<dbReference type="GO" id="GO:0008324">
    <property type="term" value="F:monoatomic cation transmembrane transporter activity"/>
    <property type="evidence" value="ECO:0007669"/>
    <property type="project" value="InterPro"/>
</dbReference>
<dbReference type="RefSeq" id="WP_133868014.1">
    <property type="nucleotide sequence ID" value="NZ_SOAU01000001.1"/>
</dbReference>
<feature type="transmembrane region" description="Helical" evidence="2">
    <location>
        <begin position="12"/>
        <end position="34"/>
    </location>
</feature>
<dbReference type="PANTHER" id="PTHR43833:SF9">
    <property type="entry name" value="POTASSIUM CHANNEL PROTEIN YUGO-RELATED"/>
    <property type="match status" value="1"/>
</dbReference>
<feature type="domain" description="RCK N-terminal" evidence="3">
    <location>
        <begin position="109"/>
        <end position="222"/>
    </location>
</feature>
<keyword evidence="2" id="KW-0472">Membrane</keyword>
<keyword evidence="5" id="KW-0813">Transport</keyword>
<dbReference type="InterPro" id="IPR050721">
    <property type="entry name" value="Trk_Ktr_HKT_K-transport"/>
</dbReference>
<reference evidence="5 6" key="1">
    <citation type="submission" date="2019-03" db="EMBL/GenBank/DDBJ databases">
        <title>Sequencing the genomes of 1000 actinobacteria strains.</title>
        <authorList>
            <person name="Klenk H.-P."/>
        </authorList>
    </citation>
    <scope>NUCLEOTIDE SEQUENCE [LARGE SCALE GENOMIC DNA]</scope>
    <source>
        <strain evidence="5 6">DSM 18936</strain>
    </source>
</reference>
<proteinExistence type="predicted"/>
<protein>
    <submittedName>
        <fullName evidence="5">Voltage-gated potassium channel</fullName>
    </submittedName>
</protein>
<accession>A0A4R7HX30</accession>
<name>A0A4R7HX30_9ACTN</name>
<dbReference type="OrthoDB" id="9781411at2"/>
<dbReference type="Pfam" id="PF07885">
    <property type="entry name" value="Ion_trans_2"/>
    <property type="match status" value="1"/>
</dbReference>
<organism evidence="5 6">
    <name type="scientific">Ilumatobacter fluminis</name>
    <dbReference type="NCBI Taxonomy" id="467091"/>
    <lineage>
        <taxon>Bacteria</taxon>
        <taxon>Bacillati</taxon>
        <taxon>Actinomycetota</taxon>
        <taxon>Acidimicrobiia</taxon>
        <taxon>Acidimicrobiales</taxon>
        <taxon>Ilumatobacteraceae</taxon>
        <taxon>Ilumatobacter</taxon>
    </lineage>
</organism>
<evidence type="ECO:0000313" key="6">
    <source>
        <dbReference type="Proteomes" id="UP000294558"/>
    </source>
</evidence>
<evidence type="ECO:0000256" key="1">
    <source>
        <dbReference type="ARBA" id="ARBA00004651"/>
    </source>
</evidence>
<dbReference type="GO" id="GO:0005886">
    <property type="term" value="C:plasma membrane"/>
    <property type="evidence" value="ECO:0007669"/>
    <property type="project" value="UniProtKB-SubCell"/>
</dbReference>
<keyword evidence="6" id="KW-1185">Reference proteome</keyword>
<dbReference type="AlphaFoldDB" id="A0A4R7HX30"/>
<evidence type="ECO:0000256" key="2">
    <source>
        <dbReference type="SAM" id="Phobius"/>
    </source>
</evidence>
<dbReference type="GO" id="GO:0006813">
    <property type="term" value="P:potassium ion transport"/>
    <property type="evidence" value="ECO:0007669"/>
    <property type="project" value="InterPro"/>
</dbReference>
<dbReference type="EMBL" id="SOAU01000001">
    <property type="protein sequence ID" value="TDT15575.1"/>
    <property type="molecule type" value="Genomic_DNA"/>
</dbReference>
<feature type="transmembrane region" description="Helical" evidence="2">
    <location>
        <begin position="63"/>
        <end position="84"/>
    </location>
</feature>
<dbReference type="Proteomes" id="UP000294558">
    <property type="component" value="Unassembled WGS sequence"/>
</dbReference>
<dbReference type="InterPro" id="IPR006037">
    <property type="entry name" value="RCK_C"/>
</dbReference>
<dbReference type="SUPFAM" id="SSF51735">
    <property type="entry name" value="NAD(P)-binding Rossmann-fold domains"/>
    <property type="match status" value="1"/>
</dbReference>
<sequence length="330" mass="35919">MKTTIGRLRIAIAMVVTIFVVGTIGYVILGLALLDAMYMTITTITTVGYREITGPDVTVPEKIFTMILIVVGVSTVLYTFTLTIQSVVEGQLREFVGRRRMDKKISQMHDHVIVCGWGRVGKAVATDLHHSGREVVVVDVDENRLRGIALPTVAGDATEDSVLRAAGIERAFGLIAALDGDAENLFVTLSSRAARPDLFIVARARQDESVAKLQRAGADRVVNPQELGAARMASFVVQPNVAEFIDITMHERSMDFRMQELEISEHSSLAGVTLREANLRQRAGVLVLALRGDDGTFNTNPDPDTVLHARNVIIAVGTVDALEKLDEVST</sequence>
<dbReference type="PANTHER" id="PTHR43833">
    <property type="entry name" value="POTASSIUM CHANNEL PROTEIN 2-RELATED-RELATED"/>
    <property type="match status" value="1"/>
</dbReference>
<dbReference type="Gene3D" id="3.40.50.720">
    <property type="entry name" value="NAD(P)-binding Rossmann-like Domain"/>
    <property type="match status" value="1"/>
</dbReference>
<feature type="domain" description="RCK C-terminal" evidence="4">
    <location>
        <begin position="246"/>
        <end position="330"/>
    </location>
</feature>
<keyword evidence="5" id="KW-0406">Ion transport</keyword>
<keyword evidence="2" id="KW-1133">Transmembrane helix</keyword>
<dbReference type="Pfam" id="PF02254">
    <property type="entry name" value="TrkA_N"/>
    <property type="match status" value="1"/>
</dbReference>
<dbReference type="Gene3D" id="3.30.70.1450">
    <property type="entry name" value="Regulator of K+ conductance, C-terminal domain"/>
    <property type="match status" value="1"/>
</dbReference>
<dbReference type="InterPro" id="IPR003148">
    <property type="entry name" value="RCK_N"/>
</dbReference>
<dbReference type="InterPro" id="IPR036291">
    <property type="entry name" value="NAD(P)-bd_dom_sf"/>
</dbReference>
<dbReference type="Pfam" id="PF02080">
    <property type="entry name" value="TrkA_C"/>
    <property type="match status" value="1"/>
</dbReference>
<comment type="subcellular location">
    <subcellularLocation>
        <location evidence="1">Cell membrane</location>
        <topology evidence="1">Multi-pass membrane protein</topology>
    </subcellularLocation>
</comment>
<dbReference type="SUPFAM" id="SSF116726">
    <property type="entry name" value="TrkA C-terminal domain-like"/>
    <property type="match status" value="1"/>
</dbReference>
<keyword evidence="2" id="KW-0812">Transmembrane</keyword>
<dbReference type="InterPro" id="IPR013099">
    <property type="entry name" value="K_chnl_dom"/>
</dbReference>
<dbReference type="PROSITE" id="PS51201">
    <property type="entry name" value="RCK_N"/>
    <property type="match status" value="1"/>
</dbReference>
<evidence type="ECO:0000259" key="4">
    <source>
        <dbReference type="PROSITE" id="PS51202"/>
    </source>
</evidence>
<comment type="caution">
    <text evidence="5">The sequence shown here is derived from an EMBL/GenBank/DDBJ whole genome shotgun (WGS) entry which is preliminary data.</text>
</comment>
<evidence type="ECO:0000259" key="3">
    <source>
        <dbReference type="PROSITE" id="PS51201"/>
    </source>
</evidence>
<dbReference type="Gene3D" id="1.10.287.70">
    <property type="match status" value="1"/>
</dbReference>
<keyword evidence="5" id="KW-0407">Ion channel</keyword>
<dbReference type="InterPro" id="IPR036721">
    <property type="entry name" value="RCK_C_sf"/>
</dbReference>
<evidence type="ECO:0000313" key="5">
    <source>
        <dbReference type="EMBL" id="TDT15575.1"/>
    </source>
</evidence>
<gene>
    <name evidence="5" type="ORF">BDK89_1148</name>
</gene>